<evidence type="ECO:0000313" key="2">
    <source>
        <dbReference type="EMBL" id="MBO2438185.1"/>
    </source>
</evidence>
<organism evidence="2 3">
    <name type="scientific">Actinomadura nitritigenes</name>
    <dbReference type="NCBI Taxonomy" id="134602"/>
    <lineage>
        <taxon>Bacteria</taxon>
        <taxon>Bacillati</taxon>
        <taxon>Actinomycetota</taxon>
        <taxon>Actinomycetes</taxon>
        <taxon>Streptosporangiales</taxon>
        <taxon>Thermomonosporaceae</taxon>
        <taxon>Actinomadura</taxon>
    </lineage>
</organism>
<comment type="caution">
    <text evidence="2">The sequence shown here is derived from an EMBL/GenBank/DDBJ whole genome shotgun (WGS) entry which is preliminary data.</text>
</comment>
<feature type="compositionally biased region" description="Low complexity" evidence="1">
    <location>
        <begin position="25"/>
        <end position="48"/>
    </location>
</feature>
<dbReference type="RefSeq" id="WP_208266535.1">
    <property type="nucleotide sequence ID" value="NZ_JAGEOK010000007.1"/>
</dbReference>
<sequence>MVNAVEADVAAADAAAVAAGAVGAVEAGPAARPRGTGSATTWSASSRAPGGRGCAA</sequence>
<keyword evidence="3" id="KW-1185">Reference proteome</keyword>
<feature type="region of interest" description="Disordered" evidence="1">
    <location>
        <begin position="25"/>
        <end position="56"/>
    </location>
</feature>
<evidence type="ECO:0000313" key="3">
    <source>
        <dbReference type="Proteomes" id="UP000666915"/>
    </source>
</evidence>
<dbReference type="Proteomes" id="UP000666915">
    <property type="component" value="Unassembled WGS sequence"/>
</dbReference>
<name>A0ABS3QWK4_9ACTN</name>
<evidence type="ECO:0000256" key="1">
    <source>
        <dbReference type="SAM" id="MobiDB-lite"/>
    </source>
</evidence>
<protein>
    <submittedName>
        <fullName evidence="2">Uncharacterized protein</fullName>
    </submittedName>
</protein>
<dbReference type="EMBL" id="JAGEOK010000007">
    <property type="protein sequence ID" value="MBO2438185.1"/>
    <property type="molecule type" value="Genomic_DNA"/>
</dbReference>
<accession>A0ABS3QWK4</accession>
<proteinExistence type="predicted"/>
<gene>
    <name evidence="2" type="ORF">J4557_11720</name>
</gene>
<reference evidence="2 3" key="1">
    <citation type="submission" date="2021-03" db="EMBL/GenBank/DDBJ databases">
        <authorList>
            <person name="Kanchanasin P."/>
            <person name="Saeng-In P."/>
            <person name="Phongsopitanun W."/>
            <person name="Yuki M."/>
            <person name="Kudo T."/>
            <person name="Ohkuma M."/>
            <person name="Tanasupawat S."/>
        </authorList>
    </citation>
    <scope>NUCLEOTIDE SEQUENCE [LARGE SCALE GENOMIC DNA]</scope>
    <source>
        <strain evidence="2 3">L46</strain>
    </source>
</reference>